<dbReference type="PANTHER" id="PTHR22028:SF9">
    <property type="entry name" value="SFI1 SPINDLE BODY DOMAIN-CONTAINING PROTEIN"/>
    <property type="match status" value="1"/>
</dbReference>
<protein>
    <recommendedName>
        <fullName evidence="3">Sfi1 spindle body domain-containing protein</fullName>
    </recommendedName>
</protein>
<evidence type="ECO:0000313" key="2">
    <source>
        <dbReference type="Proteomes" id="UP000315496"/>
    </source>
</evidence>
<keyword evidence="2" id="KW-1185">Reference proteome</keyword>
<dbReference type="GO" id="GO:0019902">
    <property type="term" value="F:phosphatase binding"/>
    <property type="evidence" value="ECO:0007669"/>
    <property type="project" value="TreeGrafter"/>
</dbReference>
<comment type="caution">
    <text evidence="1">The sequence shown here is derived from an EMBL/GenBank/DDBJ whole genome shotgun (WGS) entry which is preliminary data.</text>
</comment>
<dbReference type="VEuPathDB" id="GiardiaDB:GMRT_14287"/>
<dbReference type="PANTHER" id="PTHR22028">
    <property type="entry name" value="SFI1 SPINDLE BODY DOMAIN-CONTAINING PROTEIN-RELATED"/>
    <property type="match status" value="1"/>
</dbReference>
<reference evidence="1 2" key="1">
    <citation type="submission" date="2019-05" db="EMBL/GenBank/DDBJ databases">
        <title>The compact genome of Giardia muris reveals important steps in the evolution of intestinal protozoan parasites.</title>
        <authorList>
            <person name="Xu F."/>
            <person name="Jimenez-Gonzalez A."/>
            <person name="Einarsson E."/>
            <person name="Astvaldsson A."/>
            <person name="Peirasmaki D."/>
            <person name="Eckmann L."/>
            <person name="Andersson J.O."/>
            <person name="Svard S.G."/>
            <person name="Jerlstrom-Hultqvist J."/>
        </authorList>
    </citation>
    <scope>NUCLEOTIDE SEQUENCE [LARGE SCALE GENOMIC DNA]</scope>
    <source>
        <strain evidence="1 2">Roberts-Thomson</strain>
    </source>
</reference>
<evidence type="ECO:0000313" key="1">
    <source>
        <dbReference type="EMBL" id="TNJ30172.1"/>
    </source>
</evidence>
<dbReference type="EMBL" id="VDLU01000001">
    <property type="protein sequence ID" value="TNJ30172.1"/>
    <property type="molecule type" value="Genomic_DNA"/>
</dbReference>
<proteinExistence type="predicted"/>
<gene>
    <name evidence="1" type="ORF">GMRT_14287</name>
</gene>
<dbReference type="InterPro" id="IPR052270">
    <property type="entry name" value="CACF_protein"/>
</dbReference>
<accession>A0A4Z1SWH9</accession>
<name>A0A4Z1SWH9_GIAMU</name>
<sequence length="1315" mass="154321">MRTDRPCLSLAARARAAVDVDRQILRDVCIFVTRLGSYDSCSLTQLNTALTHVLAARACTIAPRDSFYMRVLQAISDSYQRGQCTQEAFDTALTLYLPLRLATLFSRIRKENRAFYALHQCCKQRKTQVPMRSSGLFDPPALSDFQATSQRARSPSSHLDQIDTLTGRYESNLTQRAFGGLLHHYESTLQNAAKEAQAIVGAAQQNRLSYLYCLLYDKYVRWQLSRVFSALRGRYATLRRIGRLVRQKHKNQLMICTLLARLRAGKVVPEHARHSREHVVKDVLLAVLGVMIGKYRRIQAMGRLADEYLTTRHRQHVRRRCLRALLLRYYDLQLRLTRPRDYLPSAPEQRPHALQTSGVAASYLLQRAFHAIQAKAIALQTSERMMVRIDRRMRLFTAFSAWREAAAAEGLGMELYRNATRLLLRRAFAEWRTRTLLLRSAVRQSNYFEDSALQATALVSIQQKLNYTHSLGDAFKEILENRRRVRVLIDWRYALLLRRLYNVLRAKTSWACLHIAFRTWREELHIHRYGCALDTPYDCRGSYFIKAVEGKPRPTYGALALLALSAMADAIPAADRAKCETLMRITRIVGLSDYYRRDDRPLKYLRDVDPAALYDQVSPEARRRILKHCLRRWLICTAEDRRCTAAAAALRRRRELMVAKQVLAQLRHVLIITRRGRLVQETVRRRLFQRSLRALRIAYRHRHIGKVLRRQVYDGLQRRAFQAWRKTFFARNTLSVVLPLLKCDPALHDEVVALMQSGESLDTICDLIRSRLATASETGGTSNILAIQGIIGDYLDLGTRGGIAALYARRQAHAAFAQKLASKGTDALGEAFRHWYRFTMLVVERRNKAAEIFSRACLHNALEQWREAASISRLVRLECALVDAWNLETQRRTFGQWRRFCLTLHRYSSVISNAYLLRATWRELLLQFRLRGFTLVHNGRMRMDTFRAWREQFLQEREGARITITAFYCRSALRSWVCALELGRNRLIAATRYAERTLITASFRWWREALNREELEEQERVTRLRMRLALFALVKHTRMMARRRRLFVENLAAGRRELVFRTIQRASWLHNRARVLSAIRFGRDRESQRRIVQLWREETLRRLHEEERRERALRGSLALFVLRGLVRRRSAGLRSITTTSSMRLCRLAFETWHEQYRERTMQGIDTANRLTMRLHLRCWFLYYRRISRAIDGLQRKHEDTLCRLTFLELSDLARQTREIRERFKALQELSLLFRVLRAWQDALRLEKRCDRYTRARIIRALRRWATLARENSIVRSRECKAERHWRMALLRKCFFLLCAMARIDAIFLSDSEQMD</sequence>
<dbReference type="Proteomes" id="UP000315496">
    <property type="component" value="Chromosome 1"/>
</dbReference>
<dbReference type="OrthoDB" id="1917236at2759"/>
<organism evidence="1 2">
    <name type="scientific">Giardia muris</name>
    <dbReference type="NCBI Taxonomy" id="5742"/>
    <lineage>
        <taxon>Eukaryota</taxon>
        <taxon>Metamonada</taxon>
        <taxon>Diplomonadida</taxon>
        <taxon>Hexamitidae</taxon>
        <taxon>Giardiinae</taxon>
        <taxon>Giardia</taxon>
    </lineage>
</organism>
<evidence type="ECO:0008006" key="3">
    <source>
        <dbReference type="Google" id="ProtNLM"/>
    </source>
</evidence>